<feature type="transmembrane region" description="Helical" evidence="1">
    <location>
        <begin position="83"/>
        <end position="102"/>
    </location>
</feature>
<reference evidence="5 7" key="3">
    <citation type="submission" date="2018-10" db="EMBL/GenBank/DDBJ databases">
        <title>GWAS and RNA-Seq identify cryptic mechanisms of antimicrobial resistance in Acinetobacter baumannii.</title>
        <authorList>
            <person name="Sahl J.W."/>
        </authorList>
    </citation>
    <scope>NUCLEOTIDE SEQUENCE [LARGE SCALE GENOMIC DNA]</scope>
    <source>
        <strain evidence="5 7">TG28175</strain>
    </source>
</reference>
<feature type="domain" description="DUF2231" evidence="2">
    <location>
        <begin position="17"/>
        <end position="127"/>
    </location>
</feature>
<evidence type="ECO:0000313" key="7">
    <source>
        <dbReference type="Proteomes" id="UP000280073"/>
    </source>
</evidence>
<dbReference type="EMBL" id="RFDI01001716">
    <property type="protein sequence ID" value="RSR38302.1"/>
    <property type="molecule type" value="Genomic_DNA"/>
</dbReference>
<evidence type="ECO:0000313" key="8">
    <source>
        <dbReference type="Proteomes" id="UP000439424"/>
    </source>
</evidence>
<evidence type="ECO:0000313" key="4">
    <source>
        <dbReference type="EMBL" id="MVM92286.1"/>
    </source>
</evidence>
<dbReference type="PATRIC" id="fig|470.1314.peg.1"/>
<reference evidence="6" key="2">
    <citation type="submission" date="2015-03" db="EMBL/GenBank/DDBJ databases">
        <authorList>
            <person name="Gallagher L.A."/>
            <person name="Hayden H.S."/>
            <person name="Weiss E.J."/>
            <person name="Hager K.R."/>
            <person name="Ramage E."/>
            <person name="Radey M.R."/>
            <person name="Bydalek R."/>
            <person name="Manoil C."/>
            <person name="Miller S.I."/>
            <person name="Brittnacher M.J."/>
        </authorList>
    </citation>
    <scope>NUCLEOTIDE SEQUENCE [LARGE SCALE GENOMIC DNA]</scope>
    <source>
        <strain evidence="6">AB5075-UW</strain>
    </source>
</reference>
<feature type="transmembrane region" description="Helical" evidence="1">
    <location>
        <begin position="12"/>
        <end position="36"/>
    </location>
</feature>
<dbReference type="EMBL" id="WPIP01000086">
    <property type="protein sequence ID" value="MVM92286.1"/>
    <property type="molecule type" value="Genomic_DNA"/>
</dbReference>
<dbReference type="InterPro" id="IPR019251">
    <property type="entry name" value="DUF2231_TM"/>
</dbReference>
<evidence type="ECO:0000259" key="2">
    <source>
        <dbReference type="Pfam" id="PF09990"/>
    </source>
</evidence>
<dbReference type="Proteomes" id="UP000439424">
    <property type="component" value="Unassembled WGS sequence"/>
</dbReference>
<evidence type="ECO:0000313" key="6">
    <source>
        <dbReference type="Proteomes" id="UP000032746"/>
    </source>
</evidence>
<evidence type="ECO:0000313" key="5">
    <source>
        <dbReference type="EMBL" id="RSR38302.1"/>
    </source>
</evidence>
<feature type="transmembrane region" description="Helical" evidence="1">
    <location>
        <begin position="48"/>
        <end position="71"/>
    </location>
</feature>
<dbReference type="AlphaFoldDB" id="A0A0D5YH90"/>
<evidence type="ECO:0000313" key="3">
    <source>
        <dbReference type="EMBL" id="AKA31637.1"/>
    </source>
</evidence>
<keyword evidence="1" id="KW-0812">Transmembrane</keyword>
<dbReference type="Proteomes" id="UP000280073">
    <property type="component" value="Unassembled WGS sequence"/>
</dbReference>
<proteinExistence type="predicted"/>
<gene>
    <name evidence="3" type="ORF">ABUW_1903</name>
    <name evidence="5" type="ORF">EA686_23285</name>
    <name evidence="4" type="ORF">GNY86_12210</name>
</gene>
<dbReference type="RefSeq" id="WP_000706933.1">
    <property type="nucleotide sequence ID" value="NZ_AP031576.1"/>
</dbReference>
<keyword evidence="1" id="KW-0472">Membrane</keyword>
<reference evidence="3 6" key="1">
    <citation type="journal article" date="2015" name="J. Bacteriol.">
        <title>Resources for Genetic and Genomic Analysis of Emerging Pathogen Acinetobacter baumannii.</title>
        <authorList>
            <person name="Gallagher L.A."/>
            <person name="Ramage E."/>
            <person name="Weiss E.J."/>
            <person name="Radey M."/>
            <person name="Hayden H.S."/>
            <person name="Held K.G."/>
            <person name="Huse H.K."/>
            <person name="Zurawski D.V."/>
            <person name="Brittnacher M.J."/>
            <person name="Manoil C."/>
        </authorList>
    </citation>
    <scope>NUCLEOTIDE SEQUENCE [LARGE SCALE GENOMIC DNA]</scope>
    <source>
        <strain evidence="3 6">AB5075-UW</strain>
    </source>
</reference>
<dbReference type="Proteomes" id="UP000032746">
    <property type="component" value="Chromosome"/>
</dbReference>
<organism evidence="3 6">
    <name type="scientific">Acinetobacter baumannii</name>
    <dbReference type="NCBI Taxonomy" id="470"/>
    <lineage>
        <taxon>Bacteria</taxon>
        <taxon>Pseudomonadati</taxon>
        <taxon>Pseudomonadota</taxon>
        <taxon>Gammaproteobacteria</taxon>
        <taxon>Moraxellales</taxon>
        <taxon>Moraxellaceae</taxon>
        <taxon>Acinetobacter</taxon>
        <taxon>Acinetobacter calcoaceticus/baumannii complex</taxon>
    </lineage>
</organism>
<evidence type="ECO:0000256" key="1">
    <source>
        <dbReference type="SAM" id="Phobius"/>
    </source>
</evidence>
<dbReference type="Pfam" id="PF09990">
    <property type="entry name" value="DUF2231"/>
    <property type="match status" value="1"/>
</dbReference>
<name>A0A0D5YH90_ACIBA</name>
<dbReference type="OrthoDB" id="2873672at2"/>
<sequence>MKIVRSRKGIIYTLYSLLNPIPFGMFVGALIFDITYKNTGEILWANAASWLVVLGLIIAIIPRLINLFYVWFRPIQNIRKIEITGFFLYGFAIVSGIFNAFIHSRDAYGIVPANVIFSFITVFLISIYYIYESTARNDLED</sequence>
<accession>A0A0D5YH90</accession>
<protein>
    <recommendedName>
        <fullName evidence="2">DUF2231 domain-containing protein</fullName>
    </recommendedName>
</protein>
<keyword evidence="1" id="KW-1133">Transmembrane helix</keyword>
<feature type="transmembrane region" description="Helical" evidence="1">
    <location>
        <begin position="108"/>
        <end position="131"/>
    </location>
</feature>
<dbReference type="EMBL" id="CP008706">
    <property type="protein sequence ID" value="AKA31637.1"/>
    <property type="molecule type" value="Genomic_DNA"/>
</dbReference>
<reference evidence="4 8" key="4">
    <citation type="submission" date="2019-11" db="EMBL/GenBank/DDBJ databases">
        <title>Multidrug-resistant Acinetobacter baumannii moving toward extensively drug-resistant over fifteen years in South of Brazil.</title>
        <authorList>
            <person name="Fedrigo N.H."/>
            <person name="Cerdeira L."/>
            <person name="Fuga B."/>
            <person name="Marini P.V.B."/>
            <person name="Shinohara D.R."/>
            <person name="Carrara-Marroni F.E."/>
            <person name="Lincopan N."/>
            <person name="Tognim M.C.B."/>
        </authorList>
    </citation>
    <scope>NUCLEOTIDE SEQUENCE [LARGE SCALE GENOMIC DNA]</scope>
    <source>
        <strain evidence="4 8">Ac576</strain>
    </source>
</reference>